<dbReference type="InterPro" id="IPR000868">
    <property type="entry name" value="Isochorismatase-like_dom"/>
</dbReference>
<evidence type="ECO:0000259" key="2">
    <source>
        <dbReference type="Pfam" id="PF00857"/>
    </source>
</evidence>
<dbReference type="InterPro" id="IPR036380">
    <property type="entry name" value="Isochorismatase-like_sf"/>
</dbReference>
<dbReference type="PANTHER" id="PTHR43540:SF6">
    <property type="entry name" value="ISOCHORISMATASE-LIKE DOMAIN-CONTAINING PROTEIN"/>
    <property type="match status" value="1"/>
</dbReference>
<evidence type="ECO:0000313" key="3">
    <source>
        <dbReference type="EMBL" id="SLN27036.1"/>
    </source>
</evidence>
<name>A0A1Y5RWT9_9PROT</name>
<proteinExistence type="predicted"/>
<keyword evidence="4" id="KW-1185">Reference proteome</keyword>
<keyword evidence="1 3" id="KW-0378">Hydrolase</keyword>
<dbReference type="PANTHER" id="PTHR43540">
    <property type="entry name" value="PEROXYUREIDOACRYLATE/UREIDOACRYLATE AMIDOHYDROLASE-RELATED"/>
    <property type="match status" value="1"/>
</dbReference>
<accession>A0A1Y5RWT9</accession>
<dbReference type="GO" id="GO:0016787">
    <property type="term" value="F:hydrolase activity"/>
    <property type="evidence" value="ECO:0007669"/>
    <property type="project" value="UniProtKB-KW"/>
</dbReference>
<dbReference type="EC" id="3.5.1.110" evidence="3"/>
<dbReference type="Proteomes" id="UP000193200">
    <property type="component" value="Unassembled WGS sequence"/>
</dbReference>
<sequence>MTRGRSQLIRRKLYKHKENYLRAGTPGPIDAPKYHVYTYKNSKPGVRMSDVFSSKNLAASVTLDPATTAIVVVDMLNDFCKPGGAMVLPGYERLIGPQRQVIAAGREAGAPIVFVIDAHRGNARQDREFLKRTPHCIEGEWGSGVIDDLEPQADDIRIIKRRYSAFFNTDLDVTLRDFRIRSLVVMGVVTNICVRSTIHDAFFMGYECVVPEDCVAATGPREQESSLYDIATHFGVVSTAQSVSAHLLGKGPLDILDLET</sequence>
<dbReference type="SUPFAM" id="SSF52499">
    <property type="entry name" value="Isochorismatase-like hydrolases"/>
    <property type="match status" value="1"/>
</dbReference>
<protein>
    <submittedName>
        <fullName evidence="3">Peroxyureidoacrylate/ureidoacrylate amidohydrolase RutB</fullName>
        <ecNumber evidence="3">3.5.1.110</ecNumber>
    </submittedName>
</protein>
<dbReference type="FunCoup" id="A0A1Y5RWT9">
    <property type="interactions" value="148"/>
</dbReference>
<dbReference type="InParanoid" id="A0A1Y5RWT9"/>
<organism evidence="3 4">
    <name type="scientific">Oceanibacterium hippocampi</name>
    <dbReference type="NCBI Taxonomy" id="745714"/>
    <lineage>
        <taxon>Bacteria</taxon>
        <taxon>Pseudomonadati</taxon>
        <taxon>Pseudomonadota</taxon>
        <taxon>Alphaproteobacteria</taxon>
        <taxon>Sneathiellales</taxon>
        <taxon>Sneathiellaceae</taxon>
        <taxon>Oceanibacterium</taxon>
    </lineage>
</organism>
<reference evidence="3 4" key="1">
    <citation type="submission" date="2017-03" db="EMBL/GenBank/DDBJ databases">
        <authorList>
            <person name="Afonso C.L."/>
            <person name="Miller P.J."/>
            <person name="Scott M.A."/>
            <person name="Spackman E."/>
            <person name="Goraichik I."/>
            <person name="Dimitrov K.M."/>
            <person name="Suarez D.L."/>
            <person name="Swayne D.E."/>
        </authorList>
    </citation>
    <scope>NUCLEOTIDE SEQUENCE [LARGE SCALE GENOMIC DNA]</scope>
    <source>
        <strain evidence="3 4">CECT 7691</strain>
    </source>
</reference>
<evidence type="ECO:0000313" key="4">
    <source>
        <dbReference type="Proteomes" id="UP000193200"/>
    </source>
</evidence>
<feature type="domain" description="Isochorismatase-like" evidence="2">
    <location>
        <begin position="68"/>
        <end position="241"/>
    </location>
</feature>
<dbReference type="AlphaFoldDB" id="A0A1Y5RWT9"/>
<dbReference type="Gene3D" id="3.40.50.850">
    <property type="entry name" value="Isochorismatase-like"/>
    <property type="match status" value="1"/>
</dbReference>
<dbReference type="CDD" id="cd00431">
    <property type="entry name" value="cysteine_hydrolases"/>
    <property type="match status" value="1"/>
</dbReference>
<dbReference type="InterPro" id="IPR050272">
    <property type="entry name" value="Isochorismatase-like_hydrls"/>
</dbReference>
<evidence type="ECO:0000256" key="1">
    <source>
        <dbReference type="ARBA" id="ARBA00022801"/>
    </source>
</evidence>
<dbReference type="Pfam" id="PF00857">
    <property type="entry name" value="Isochorismatase"/>
    <property type="match status" value="1"/>
</dbReference>
<gene>
    <name evidence="3" type="primary">rutB_1</name>
    <name evidence="3" type="ORF">OCH7691_00874</name>
</gene>
<dbReference type="EMBL" id="FWFR01000001">
    <property type="protein sequence ID" value="SLN27036.1"/>
    <property type="molecule type" value="Genomic_DNA"/>
</dbReference>